<feature type="compositionally biased region" description="Basic and acidic residues" evidence="1">
    <location>
        <begin position="339"/>
        <end position="406"/>
    </location>
</feature>
<feature type="region of interest" description="Disordered" evidence="1">
    <location>
        <begin position="214"/>
        <end position="239"/>
    </location>
</feature>
<proteinExistence type="predicted"/>
<dbReference type="KEGG" id="gtt:GUITHDRAFT_163716"/>
<feature type="region of interest" description="Disordered" evidence="1">
    <location>
        <begin position="339"/>
        <end position="416"/>
    </location>
</feature>
<reference evidence="3" key="3">
    <citation type="submission" date="2016-03" db="UniProtKB">
        <authorList>
            <consortium name="EnsemblProtists"/>
        </authorList>
    </citation>
    <scope>IDENTIFICATION</scope>
</reference>
<evidence type="ECO:0000313" key="2">
    <source>
        <dbReference type="EMBL" id="EKX44020.1"/>
    </source>
</evidence>
<gene>
    <name evidence="2" type="ORF">GUITHDRAFT_163716</name>
</gene>
<keyword evidence="4" id="KW-1185">Reference proteome</keyword>
<dbReference type="EnsemblProtists" id="EKX44020">
    <property type="protein sequence ID" value="EKX44020"/>
    <property type="gene ID" value="GUITHDRAFT_163716"/>
</dbReference>
<reference evidence="4" key="2">
    <citation type="submission" date="2012-11" db="EMBL/GenBank/DDBJ databases">
        <authorList>
            <person name="Kuo A."/>
            <person name="Curtis B.A."/>
            <person name="Tanifuji G."/>
            <person name="Burki F."/>
            <person name="Gruber A."/>
            <person name="Irimia M."/>
            <person name="Maruyama S."/>
            <person name="Arias M.C."/>
            <person name="Ball S.G."/>
            <person name="Gile G.H."/>
            <person name="Hirakawa Y."/>
            <person name="Hopkins J.F."/>
            <person name="Rensing S.A."/>
            <person name="Schmutz J."/>
            <person name="Symeonidi A."/>
            <person name="Elias M."/>
            <person name="Eveleigh R.J."/>
            <person name="Herman E.K."/>
            <person name="Klute M.J."/>
            <person name="Nakayama T."/>
            <person name="Obornik M."/>
            <person name="Reyes-Prieto A."/>
            <person name="Armbrust E.V."/>
            <person name="Aves S.J."/>
            <person name="Beiko R.G."/>
            <person name="Coutinho P."/>
            <person name="Dacks J.B."/>
            <person name="Durnford D.G."/>
            <person name="Fast N.M."/>
            <person name="Green B.R."/>
            <person name="Grisdale C."/>
            <person name="Hempe F."/>
            <person name="Henrissat B."/>
            <person name="Hoppner M.P."/>
            <person name="Ishida K.-I."/>
            <person name="Kim E."/>
            <person name="Koreny L."/>
            <person name="Kroth P.G."/>
            <person name="Liu Y."/>
            <person name="Malik S.-B."/>
            <person name="Maier U.G."/>
            <person name="McRose D."/>
            <person name="Mock T."/>
            <person name="Neilson J.A."/>
            <person name="Onodera N.T."/>
            <person name="Poole A.M."/>
            <person name="Pritham E.J."/>
            <person name="Richards T.A."/>
            <person name="Rocap G."/>
            <person name="Roy S.W."/>
            <person name="Sarai C."/>
            <person name="Schaack S."/>
            <person name="Shirato S."/>
            <person name="Slamovits C.H."/>
            <person name="Spencer D.F."/>
            <person name="Suzuki S."/>
            <person name="Worden A.Z."/>
            <person name="Zauner S."/>
            <person name="Barry K."/>
            <person name="Bell C."/>
            <person name="Bharti A.K."/>
            <person name="Crow J.A."/>
            <person name="Grimwood J."/>
            <person name="Kramer R."/>
            <person name="Lindquist E."/>
            <person name="Lucas S."/>
            <person name="Salamov A."/>
            <person name="McFadden G.I."/>
            <person name="Lane C.E."/>
            <person name="Keeling P.J."/>
            <person name="Gray M.W."/>
            <person name="Grigoriev I.V."/>
            <person name="Archibald J.M."/>
        </authorList>
    </citation>
    <scope>NUCLEOTIDE SEQUENCE</scope>
    <source>
        <strain evidence="4">CCMP2712</strain>
    </source>
</reference>
<accession>L1J7G1</accession>
<dbReference type="HOGENOM" id="CLU_569195_0_0_1"/>
<dbReference type="RefSeq" id="XP_005831000.1">
    <property type="nucleotide sequence ID" value="XM_005830943.1"/>
</dbReference>
<evidence type="ECO:0000313" key="4">
    <source>
        <dbReference type="Proteomes" id="UP000011087"/>
    </source>
</evidence>
<reference evidence="2 4" key="1">
    <citation type="journal article" date="2012" name="Nature">
        <title>Algal genomes reveal evolutionary mosaicism and the fate of nucleomorphs.</title>
        <authorList>
            <consortium name="DOE Joint Genome Institute"/>
            <person name="Curtis B.A."/>
            <person name="Tanifuji G."/>
            <person name="Burki F."/>
            <person name="Gruber A."/>
            <person name="Irimia M."/>
            <person name="Maruyama S."/>
            <person name="Arias M.C."/>
            <person name="Ball S.G."/>
            <person name="Gile G.H."/>
            <person name="Hirakawa Y."/>
            <person name="Hopkins J.F."/>
            <person name="Kuo A."/>
            <person name="Rensing S.A."/>
            <person name="Schmutz J."/>
            <person name="Symeonidi A."/>
            <person name="Elias M."/>
            <person name="Eveleigh R.J."/>
            <person name="Herman E.K."/>
            <person name="Klute M.J."/>
            <person name="Nakayama T."/>
            <person name="Obornik M."/>
            <person name="Reyes-Prieto A."/>
            <person name="Armbrust E.V."/>
            <person name="Aves S.J."/>
            <person name="Beiko R.G."/>
            <person name="Coutinho P."/>
            <person name="Dacks J.B."/>
            <person name="Durnford D.G."/>
            <person name="Fast N.M."/>
            <person name="Green B.R."/>
            <person name="Grisdale C.J."/>
            <person name="Hempel F."/>
            <person name="Henrissat B."/>
            <person name="Hoppner M.P."/>
            <person name="Ishida K."/>
            <person name="Kim E."/>
            <person name="Koreny L."/>
            <person name="Kroth P.G."/>
            <person name="Liu Y."/>
            <person name="Malik S.B."/>
            <person name="Maier U.G."/>
            <person name="McRose D."/>
            <person name="Mock T."/>
            <person name="Neilson J.A."/>
            <person name="Onodera N.T."/>
            <person name="Poole A.M."/>
            <person name="Pritham E.J."/>
            <person name="Richards T.A."/>
            <person name="Rocap G."/>
            <person name="Roy S.W."/>
            <person name="Sarai C."/>
            <person name="Schaack S."/>
            <person name="Shirato S."/>
            <person name="Slamovits C.H."/>
            <person name="Spencer D.F."/>
            <person name="Suzuki S."/>
            <person name="Worden A.Z."/>
            <person name="Zauner S."/>
            <person name="Barry K."/>
            <person name="Bell C."/>
            <person name="Bharti A.K."/>
            <person name="Crow J.A."/>
            <person name="Grimwood J."/>
            <person name="Kramer R."/>
            <person name="Lindquist E."/>
            <person name="Lucas S."/>
            <person name="Salamov A."/>
            <person name="McFadden G.I."/>
            <person name="Lane C.E."/>
            <person name="Keeling P.J."/>
            <person name="Gray M.W."/>
            <person name="Grigoriev I.V."/>
            <person name="Archibald J.M."/>
        </authorList>
    </citation>
    <scope>NUCLEOTIDE SEQUENCE</scope>
    <source>
        <strain evidence="2 4">CCMP2712</strain>
    </source>
</reference>
<dbReference type="PaxDb" id="55529-EKX44020"/>
<name>L1J7G1_GUITC</name>
<dbReference type="Proteomes" id="UP000011087">
    <property type="component" value="Unassembled WGS sequence"/>
</dbReference>
<evidence type="ECO:0008006" key="5">
    <source>
        <dbReference type="Google" id="ProtNLM"/>
    </source>
</evidence>
<dbReference type="EMBL" id="JH993007">
    <property type="protein sequence ID" value="EKX44020.1"/>
    <property type="molecule type" value="Genomic_DNA"/>
</dbReference>
<organism evidence="2">
    <name type="scientific">Guillardia theta (strain CCMP2712)</name>
    <name type="common">Cryptophyte</name>
    <dbReference type="NCBI Taxonomy" id="905079"/>
    <lineage>
        <taxon>Eukaryota</taxon>
        <taxon>Cryptophyceae</taxon>
        <taxon>Pyrenomonadales</taxon>
        <taxon>Geminigeraceae</taxon>
        <taxon>Guillardia</taxon>
    </lineage>
</organism>
<feature type="region of interest" description="Disordered" evidence="1">
    <location>
        <begin position="81"/>
        <end position="119"/>
    </location>
</feature>
<feature type="compositionally biased region" description="Polar residues" evidence="1">
    <location>
        <begin position="94"/>
        <end position="103"/>
    </location>
</feature>
<evidence type="ECO:0000313" key="3">
    <source>
        <dbReference type="EnsemblProtists" id="EKX44020"/>
    </source>
</evidence>
<sequence length="480" mass="57048">MRVQDPMKRSTSLMEWAGGLRDQEEVRRQALGGVSDGERKKQLAVRLLSKLAASYGLDKQAISTRLRARTTTPTLRDVAELGRHLSSDPKAQGKNKSLLQSPVSDPAAPSEALRARMDDQRVPERDEWFLINVFEEKRLQERTREEMEKKKMMSRILRQTLDIQQQEVKARHGLCAGLRVGSQLEEANLQSLQDQREEARRLLEARQAELREERAKQEQEEVLKKKQREQADKSRRESIDKIRQKVKEEQESEMAEIRKIKKELKEEAKRIKQKKQKMREEYDELMRYNEEEKARNSRELKQQVLLDIQAAKEYEQVLQERENQRQLALEAKKELQMKHEEKARKLEALRQQERDQDQMKADKSSKNHQEKVDKKRKEDERMKKETRDRWVADLKDQMEHQRHENISRGQLGDEQMSRRLEREAMERNRAEAVKILEAYKQEIILNNQKVAQRRREAFRHRELLETQIEEVGDRGQTAGR</sequence>
<evidence type="ECO:0000256" key="1">
    <source>
        <dbReference type="SAM" id="MobiDB-lite"/>
    </source>
</evidence>
<dbReference type="GeneID" id="17300610"/>
<protein>
    <recommendedName>
        <fullName evidence="5">Trichohyalin-plectin-homology domain-containing protein</fullName>
    </recommendedName>
</protein>
<dbReference type="AlphaFoldDB" id="L1J7G1"/>